<reference evidence="2" key="1">
    <citation type="submission" date="2022-03" db="EMBL/GenBank/DDBJ databases">
        <title>Complete genome sequence of Caldinitratiruptor microaerophilus.</title>
        <authorList>
            <person name="Mukaiyama R."/>
            <person name="Nishiyama T."/>
            <person name="Ueda K."/>
        </authorList>
    </citation>
    <scope>NUCLEOTIDE SEQUENCE</scope>
    <source>
        <strain evidence="2">JCM 16183</strain>
    </source>
</reference>
<dbReference type="SUPFAM" id="SSF53448">
    <property type="entry name" value="Nucleotide-diphospho-sugar transferases"/>
    <property type="match status" value="1"/>
</dbReference>
<protein>
    <submittedName>
        <fullName evidence="2">Mannose-1-phosphate guanylyltransferase</fullName>
    </submittedName>
</protein>
<dbReference type="Gene3D" id="3.90.550.10">
    <property type="entry name" value="Spore Coat Polysaccharide Biosynthesis Protein SpsA, Chain A"/>
    <property type="match status" value="1"/>
</dbReference>
<dbReference type="Proteomes" id="UP001163687">
    <property type="component" value="Chromosome"/>
</dbReference>
<dbReference type="InterPro" id="IPR051161">
    <property type="entry name" value="Mannose-6P_isomerase_type2"/>
</dbReference>
<dbReference type="PANTHER" id="PTHR46390">
    <property type="entry name" value="MANNOSE-1-PHOSPHATE GUANYLYLTRANSFERASE"/>
    <property type="match status" value="1"/>
</dbReference>
<dbReference type="GO" id="GO:0004475">
    <property type="term" value="F:mannose-1-phosphate guanylyltransferase (GTP) activity"/>
    <property type="evidence" value="ECO:0007669"/>
    <property type="project" value="TreeGrafter"/>
</dbReference>
<evidence type="ECO:0000259" key="1">
    <source>
        <dbReference type="Pfam" id="PF00483"/>
    </source>
</evidence>
<keyword evidence="2" id="KW-0548">Nucleotidyltransferase</keyword>
<dbReference type="GO" id="GO:0009298">
    <property type="term" value="P:GDP-mannose biosynthetic process"/>
    <property type="evidence" value="ECO:0007669"/>
    <property type="project" value="TreeGrafter"/>
</dbReference>
<gene>
    <name evidence="2" type="ORF">caldi_15170</name>
</gene>
<dbReference type="KEGG" id="cmic:caldi_15170"/>
<evidence type="ECO:0000313" key="3">
    <source>
        <dbReference type="Proteomes" id="UP001163687"/>
    </source>
</evidence>
<dbReference type="InterPro" id="IPR005835">
    <property type="entry name" value="NTP_transferase_dom"/>
</dbReference>
<dbReference type="InterPro" id="IPR029044">
    <property type="entry name" value="Nucleotide-diphossugar_trans"/>
</dbReference>
<dbReference type="Pfam" id="PF00483">
    <property type="entry name" value="NTP_transferase"/>
    <property type="match status" value="1"/>
</dbReference>
<proteinExistence type="predicted"/>
<name>A0AA35CJU2_9FIRM</name>
<dbReference type="AlphaFoldDB" id="A0AA35CJU2"/>
<evidence type="ECO:0000313" key="2">
    <source>
        <dbReference type="EMBL" id="BDG60427.1"/>
    </source>
</evidence>
<dbReference type="PANTHER" id="PTHR46390:SF1">
    <property type="entry name" value="MANNOSE-1-PHOSPHATE GUANYLYLTRANSFERASE"/>
    <property type="match status" value="1"/>
</dbReference>
<keyword evidence="3" id="KW-1185">Reference proteome</keyword>
<keyword evidence="2" id="KW-0808">Transferase</keyword>
<organism evidence="2 3">
    <name type="scientific">Caldinitratiruptor microaerophilus</name>
    <dbReference type="NCBI Taxonomy" id="671077"/>
    <lineage>
        <taxon>Bacteria</taxon>
        <taxon>Bacillati</taxon>
        <taxon>Bacillota</taxon>
        <taxon>Clostridia</taxon>
        <taxon>Eubacteriales</taxon>
        <taxon>Symbiobacteriaceae</taxon>
        <taxon>Caldinitratiruptor</taxon>
    </lineage>
</organism>
<dbReference type="EMBL" id="AP025628">
    <property type="protein sequence ID" value="BDG60427.1"/>
    <property type="molecule type" value="Genomic_DNA"/>
</dbReference>
<accession>A0AA35CJU2</accession>
<sequence length="339" mass="36127">MLANGRARILLLAGETAGRSRPGDGAHPPAWLVAPGGGETLLRQAYARMARLVDPAHIYVCTGAGLYDRVRAELPEVPPQHFLVEARPRGTAATLALAGLHLERVHPGCVVVAVPAGHRIEDGDAFRAAVVGAAHAALAGEHLVAIGVRPTRAETGLGYLHCGPRIAQFRGVGVHRVLDFIEKPERPLARWLVESGQYLWYSGILAAAARRLLAEVRRHLPQAGRLLEVPAPQGEAATAAGDGTAGWPPAPVALAEAFPRTSFDRAVLEKTDRLLVVPGEFLWEDAGRRHDVRRSARPEPRGPSYEPVLQQRTACGQHAAQVVQGLNRPAPSGEAPGTV</sequence>
<dbReference type="RefSeq" id="WP_264844452.1">
    <property type="nucleotide sequence ID" value="NZ_AP025628.1"/>
</dbReference>
<feature type="domain" description="Nucleotidyl transferase" evidence="1">
    <location>
        <begin position="80"/>
        <end position="288"/>
    </location>
</feature>